<dbReference type="Pfam" id="PF00270">
    <property type="entry name" value="DEAD"/>
    <property type="match status" value="2"/>
</dbReference>
<dbReference type="SUPFAM" id="SSF52540">
    <property type="entry name" value="P-loop containing nucleoside triphosphate hydrolases"/>
    <property type="match status" value="1"/>
</dbReference>
<feature type="region of interest" description="Disordered" evidence="5">
    <location>
        <begin position="405"/>
        <end position="431"/>
    </location>
</feature>
<feature type="compositionally biased region" description="Basic and acidic residues" evidence="5">
    <location>
        <begin position="407"/>
        <end position="431"/>
    </location>
</feature>
<feature type="compositionally biased region" description="Low complexity" evidence="5">
    <location>
        <begin position="102"/>
        <end position="133"/>
    </location>
</feature>
<evidence type="ECO:0000256" key="5">
    <source>
        <dbReference type="SAM" id="MobiDB-lite"/>
    </source>
</evidence>
<keyword evidence="2" id="KW-0378">Hydrolase</keyword>
<dbReference type="OrthoDB" id="10256233at2759"/>
<dbReference type="GO" id="GO:0016787">
    <property type="term" value="F:hydrolase activity"/>
    <property type="evidence" value="ECO:0007669"/>
    <property type="project" value="UniProtKB-KW"/>
</dbReference>
<evidence type="ECO:0000256" key="3">
    <source>
        <dbReference type="ARBA" id="ARBA00022806"/>
    </source>
</evidence>
<evidence type="ECO:0000256" key="2">
    <source>
        <dbReference type="ARBA" id="ARBA00022801"/>
    </source>
</evidence>
<organism evidence="8 9">
    <name type="scientific">Zancudomyces culisetae</name>
    <name type="common">Gut fungus</name>
    <name type="synonym">Smittium culisetae</name>
    <dbReference type="NCBI Taxonomy" id="1213189"/>
    <lineage>
        <taxon>Eukaryota</taxon>
        <taxon>Fungi</taxon>
        <taxon>Fungi incertae sedis</taxon>
        <taxon>Zoopagomycota</taxon>
        <taxon>Kickxellomycotina</taxon>
        <taxon>Harpellomycetes</taxon>
        <taxon>Harpellales</taxon>
        <taxon>Legeriomycetaceae</taxon>
        <taxon>Zancudomyces</taxon>
    </lineage>
</organism>
<evidence type="ECO:0000256" key="1">
    <source>
        <dbReference type="ARBA" id="ARBA00022741"/>
    </source>
</evidence>
<keyword evidence="9" id="KW-1185">Reference proteome</keyword>
<feature type="region of interest" description="Disordered" evidence="5">
    <location>
        <begin position="84"/>
        <end position="142"/>
    </location>
</feature>
<protein>
    <submittedName>
        <fullName evidence="8">ATP-dependent RNA helicase mrh4, mitochondrial</fullName>
    </submittedName>
</protein>
<dbReference type="Proteomes" id="UP000188320">
    <property type="component" value="Unassembled WGS sequence"/>
</dbReference>
<dbReference type="EMBL" id="LSSK01000742">
    <property type="protein sequence ID" value="OMH82090.1"/>
    <property type="molecule type" value="Genomic_DNA"/>
</dbReference>
<feature type="region of interest" description="Disordered" evidence="5">
    <location>
        <begin position="498"/>
        <end position="521"/>
    </location>
</feature>
<keyword evidence="1" id="KW-0547">Nucleotide-binding</keyword>
<keyword evidence="4" id="KW-0067">ATP-binding</keyword>
<dbReference type="AlphaFoldDB" id="A0A1R1PM87"/>
<evidence type="ECO:0000313" key="9">
    <source>
        <dbReference type="Proteomes" id="UP000188320"/>
    </source>
</evidence>
<dbReference type="SMART" id="SM00490">
    <property type="entry name" value="HELICc"/>
    <property type="match status" value="1"/>
</dbReference>
<dbReference type="Gene3D" id="3.40.50.300">
    <property type="entry name" value="P-loop containing nucleotide triphosphate hydrolases"/>
    <property type="match status" value="2"/>
</dbReference>
<accession>A0A1R1PM87</accession>
<dbReference type="PROSITE" id="PS51194">
    <property type="entry name" value="HELICASE_CTER"/>
    <property type="match status" value="1"/>
</dbReference>
<dbReference type="InterPro" id="IPR027417">
    <property type="entry name" value="P-loop_NTPase"/>
</dbReference>
<dbReference type="SMART" id="SM00487">
    <property type="entry name" value="DEXDc"/>
    <property type="match status" value="1"/>
</dbReference>
<dbReference type="InterPro" id="IPR011545">
    <property type="entry name" value="DEAD/DEAH_box_helicase_dom"/>
</dbReference>
<dbReference type="InterPro" id="IPR001650">
    <property type="entry name" value="Helicase_C-like"/>
</dbReference>
<dbReference type="GO" id="GO:0003676">
    <property type="term" value="F:nucleic acid binding"/>
    <property type="evidence" value="ECO:0007669"/>
    <property type="project" value="InterPro"/>
</dbReference>
<dbReference type="InterPro" id="IPR014001">
    <property type="entry name" value="Helicase_ATP-bd"/>
</dbReference>
<dbReference type="GO" id="GO:0005524">
    <property type="term" value="F:ATP binding"/>
    <property type="evidence" value="ECO:0007669"/>
    <property type="project" value="UniProtKB-KW"/>
</dbReference>
<feature type="domain" description="Helicase ATP-binding" evidence="6">
    <location>
        <begin position="267"/>
        <end position="553"/>
    </location>
</feature>
<dbReference type="CDD" id="cd18787">
    <property type="entry name" value="SF2_C_DEAD"/>
    <property type="match status" value="1"/>
</dbReference>
<reference evidence="9" key="1">
    <citation type="submission" date="2017-01" db="EMBL/GenBank/DDBJ databases">
        <authorList>
            <person name="Wang Y."/>
            <person name="White M."/>
            <person name="Kvist S."/>
            <person name="Moncalvo J.-M."/>
        </authorList>
    </citation>
    <scope>NUCLEOTIDE SEQUENCE [LARGE SCALE GENOMIC DNA]</scope>
    <source>
        <strain evidence="9">COL-18-3</strain>
    </source>
</reference>
<comment type="caution">
    <text evidence="8">The sequence shown here is derived from an EMBL/GenBank/DDBJ whole genome shotgun (WGS) entry which is preliminary data.</text>
</comment>
<evidence type="ECO:0000256" key="4">
    <source>
        <dbReference type="ARBA" id="ARBA00022840"/>
    </source>
</evidence>
<keyword evidence="3 8" id="KW-0347">Helicase</keyword>
<dbReference type="GO" id="GO:0004386">
    <property type="term" value="F:helicase activity"/>
    <property type="evidence" value="ECO:0007669"/>
    <property type="project" value="UniProtKB-KW"/>
</dbReference>
<sequence>MTVVAHRGSSIDPLVDQQLRTAVISVVQCIGTICFLGLTRNLFKLADIFTQPLLPTGTSSTLANRVLLLNNENISRTLKTSATLYAGGPKNNDQRKFKGIGSSKPSTSKAQSSAAKDSGNSNSNSNGNSNSNSGYGGRRPLRITKTSAKTKKSLVKQMGYTPARFQLLNPVSEQGKDLLNASGERSNVVARLEELRSNKFEEFGLNDLVCQSINQVLLDKGIPENNIKPTIIQALSIPEILKLGIKNTEPLVSDKTKAKKNSVGNGNGNGGKGTQLFLAAETGSGKTFAYLLPLLSNMKDKLQQSQIELKNHGESKIVFDEDKPKIMIITPTKELASQTLKVCKSLCHAIKFKAELISNVSVDLDGFGGLSNDASGKNKFRNEDEYYDSLINDQNVNPNLTALKKPKANEKKVSAEGKMEQGKGKSKDKDRKARYLDVVVGTPHDFKEKLKTKRGQELLSQIDSIVIDEADTMMDDKQGHTEDTLQILGKLKALDNSSAGGIRNNKGNREGSSSGSGSGSGVGKEIGVVFVSATIPKSVKLELEKIYPEIRFVASPYLHQINKRLRVNNIDVTVQFQGSKFNALKQAISDYYNASSRIGQTDGNTNVMVFCNTKVSAVKLYDKIMEQNTFPNVLLLCKKADFKPNTLKEPTFDARSLSRRNVVRAFNSTIGNQNTTDQKQEQNGSRAVQGGGRLKVLICTDLASRGIDTTHVDHVVMYDYPTTAINYLHRCGRTGRLNSVGKVTCLVGKNDRQTLQKISLFTRHGVVM</sequence>
<dbReference type="Pfam" id="PF00271">
    <property type="entry name" value="Helicase_C"/>
    <property type="match status" value="1"/>
</dbReference>
<evidence type="ECO:0000259" key="6">
    <source>
        <dbReference type="PROSITE" id="PS51192"/>
    </source>
</evidence>
<dbReference type="PROSITE" id="PS51192">
    <property type="entry name" value="HELICASE_ATP_BIND_1"/>
    <property type="match status" value="1"/>
</dbReference>
<evidence type="ECO:0000313" key="8">
    <source>
        <dbReference type="EMBL" id="OMH82090.1"/>
    </source>
</evidence>
<name>A0A1R1PM87_ZANCU</name>
<dbReference type="PANTHER" id="PTHR47960">
    <property type="entry name" value="DEAD-BOX ATP-DEPENDENT RNA HELICASE 50"/>
    <property type="match status" value="1"/>
</dbReference>
<feature type="domain" description="Helicase C-terminal" evidence="7">
    <location>
        <begin position="583"/>
        <end position="768"/>
    </location>
</feature>
<evidence type="ECO:0000259" key="7">
    <source>
        <dbReference type="PROSITE" id="PS51194"/>
    </source>
</evidence>
<proteinExistence type="predicted"/>
<gene>
    <name evidence="8" type="ORF">AX774_g4449</name>
</gene>